<dbReference type="AlphaFoldDB" id="A0A1I7ZPA6"/>
<evidence type="ECO:0000256" key="4">
    <source>
        <dbReference type="ARBA" id="ARBA00022737"/>
    </source>
</evidence>
<keyword evidence="2 6" id="KW-0637">Prenyltransferase</keyword>
<evidence type="ECO:0000256" key="1">
    <source>
        <dbReference type="ARBA" id="ARBA00006734"/>
    </source>
</evidence>
<evidence type="ECO:0000256" key="3">
    <source>
        <dbReference type="ARBA" id="ARBA00022679"/>
    </source>
</evidence>
<dbReference type="Pfam" id="PF01239">
    <property type="entry name" value="PPTA"/>
    <property type="match status" value="3"/>
</dbReference>
<dbReference type="EC" id="2.5.1.60" evidence="6"/>
<feature type="coiled-coil region" evidence="7">
    <location>
        <begin position="8"/>
        <end position="35"/>
    </location>
</feature>
<keyword evidence="8" id="KW-1185">Reference proteome</keyword>
<name>A0A1I7ZPA6_9BILA</name>
<evidence type="ECO:0000256" key="5">
    <source>
        <dbReference type="ARBA" id="ARBA00047658"/>
    </source>
</evidence>
<evidence type="ECO:0000256" key="2">
    <source>
        <dbReference type="ARBA" id="ARBA00022602"/>
    </source>
</evidence>
<evidence type="ECO:0000313" key="9">
    <source>
        <dbReference type="WBParaSite" id="L893_g28463.t1"/>
    </source>
</evidence>
<dbReference type="GO" id="GO:0097354">
    <property type="term" value="P:prenylation"/>
    <property type="evidence" value="ECO:0007669"/>
    <property type="project" value="UniProtKB-UniRule"/>
</dbReference>
<dbReference type="PANTHER" id="PTHR11129:SF2">
    <property type="entry name" value="GERANYLGERANYL TRANSFERASE TYPE-2 SUBUNIT ALPHA"/>
    <property type="match status" value="1"/>
</dbReference>
<evidence type="ECO:0000256" key="7">
    <source>
        <dbReference type="SAM" id="Coils"/>
    </source>
</evidence>
<keyword evidence="3 6" id="KW-0808">Transferase</keyword>
<comment type="function">
    <text evidence="6">Catalyzes the transfer of a geranyl-geranyl moiety from geranyl-geranyl pyrophosphate to cysteines occuring in specific C-terminal amino acid sequences.</text>
</comment>
<dbReference type="WBParaSite" id="L893_g28463.t1">
    <property type="protein sequence ID" value="L893_g28463.t1"/>
    <property type="gene ID" value="L893_g28463"/>
</dbReference>
<sequence>EEERAAIEAELAKKLRILTALLEKIQKKIDSQELDDEFLALTAQVLRKSPNIQTLFNIRRDALLKMMEKKEEESDEEWKARVGQLCNVELSLCVEALKKDCKSYTAWFHRFWAFERHPNRDVSAEIKNCDLALTVDQRNFHAWDHLRSVARLAQLGSQEAVDFSTKRLTHDVSNYSAYHYRATELPNVRPDTVHGMKINIEALKEEIALVNGCGATEPKDQSPWRYALWLLDQATSDHRK</sequence>
<dbReference type="PROSITE" id="PS51147">
    <property type="entry name" value="PFTA"/>
    <property type="match status" value="1"/>
</dbReference>
<dbReference type="PANTHER" id="PTHR11129">
    <property type="entry name" value="PROTEIN FARNESYLTRANSFERASE ALPHA SUBUNIT/RAB GERANYLGERANYL TRANSFERASE ALPHA SUBUNIT"/>
    <property type="match status" value="1"/>
</dbReference>
<dbReference type="GO" id="GO:0004663">
    <property type="term" value="F:Rab geranylgeranyltransferase activity"/>
    <property type="evidence" value="ECO:0007669"/>
    <property type="project" value="UniProtKB-UniRule"/>
</dbReference>
<comment type="similarity">
    <text evidence="1 6">Belongs to the protein prenyltransferase subunit alpha family.</text>
</comment>
<dbReference type="GO" id="GO:0005968">
    <property type="term" value="C:Rab-protein geranylgeranyltransferase complex"/>
    <property type="evidence" value="ECO:0007669"/>
    <property type="project" value="TreeGrafter"/>
</dbReference>
<keyword evidence="4" id="KW-0677">Repeat</keyword>
<accession>A0A1I7ZPA6</accession>
<keyword evidence="7" id="KW-0175">Coiled coil</keyword>
<evidence type="ECO:0000256" key="6">
    <source>
        <dbReference type="RuleBase" id="RU367120"/>
    </source>
</evidence>
<evidence type="ECO:0000313" key="8">
    <source>
        <dbReference type="Proteomes" id="UP000095287"/>
    </source>
</evidence>
<comment type="catalytic activity">
    <reaction evidence="5 6">
        <text>geranylgeranyl diphosphate + L-cysteinyl-[protein] = S-geranylgeranyl-L-cysteinyl-[protein] + diphosphate</text>
        <dbReference type="Rhea" id="RHEA:21240"/>
        <dbReference type="Rhea" id="RHEA-COMP:10131"/>
        <dbReference type="Rhea" id="RHEA-COMP:11537"/>
        <dbReference type="ChEBI" id="CHEBI:29950"/>
        <dbReference type="ChEBI" id="CHEBI:33019"/>
        <dbReference type="ChEBI" id="CHEBI:57533"/>
        <dbReference type="ChEBI" id="CHEBI:86021"/>
        <dbReference type="EC" id="2.5.1.60"/>
    </reaction>
</comment>
<dbReference type="InterPro" id="IPR002088">
    <property type="entry name" value="Prenyl_trans_a"/>
</dbReference>
<reference evidence="9" key="1">
    <citation type="submission" date="2016-11" db="UniProtKB">
        <authorList>
            <consortium name="WormBaseParasite"/>
        </authorList>
    </citation>
    <scope>IDENTIFICATION</scope>
</reference>
<organism evidence="8 9">
    <name type="scientific">Steinernema glaseri</name>
    <dbReference type="NCBI Taxonomy" id="37863"/>
    <lineage>
        <taxon>Eukaryota</taxon>
        <taxon>Metazoa</taxon>
        <taxon>Ecdysozoa</taxon>
        <taxon>Nematoda</taxon>
        <taxon>Chromadorea</taxon>
        <taxon>Rhabditida</taxon>
        <taxon>Tylenchina</taxon>
        <taxon>Panagrolaimomorpha</taxon>
        <taxon>Strongyloidoidea</taxon>
        <taxon>Steinernematidae</taxon>
        <taxon>Steinernema</taxon>
    </lineage>
</organism>
<dbReference type="Proteomes" id="UP000095287">
    <property type="component" value="Unplaced"/>
</dbReference>
<protein>
    <recommendedName>
        <fullName evidence="6">Geranylgeranyl transferase type-2 subunit alpha</fullName>
        <ecNumber evidence="6">2.5.1.60</ecNumber>
    </recommendedName>
    <alternativeName>
        <fullName evidence="6">Geranylgeranyl transferase type II subunit alpha</fullName>
    </alternativeName>
</protein>
<dbReference type="Gene3D" id="1.25.40.120">
    <property type="entry name" value="Protein prenylyltransferase"/>
    <property type="match status" value="1"/>
</dbReference>
<dbReference type="SUPFAM" id="SSF48439">
    <property type="entry name" value="Protein prenylyltransferase"/>
    <property type="match status" value="1"/>
</dbReference>
<proteinExistence type="inferred from homology"/>